<evidence type="ECO:0000313" key="2">
    <source>
        <dbReference type="Proteomes" id="UP000195667"/>
    </source>
</evidence>
<dbReference type="RefSeq" id="WP_087144440.1">
    <property type="nucleotide sequence ID" value="NZ_FUKI01000135.1"/>
</dbReference>
<dbReference type="OrthoDB" id="9945105at2"/>
<dbReference type="Proteomes" id="UP000195667">
    <property type="component" value="Unassembled WGS sequence"/>
</dbReference>
<protein>
    <submittedName>
        <fullName evidence="1">Uncharacterized protein</fullName>
    </submittedName>
</protein>
<accession>A0A1R4HES1</accession>
<gene>
    <name evidence="1" type="ORF">CRENPOLYSF1_580015</name>
</gene>
<keyword evidence="2" id="KW-1185">Reference proteome</keyword>
<organism evidence="1 2">
    <name type="scientific">Crenothrix polyspora</name>
    <dbReference type="NCBI Taxonomy" id="360316"/>
    <lineage>
        <taxon>Bacteria</taxon>
        <taxon>Pseudomonadati</taxon>
        <taxon>Pseudomonadota</taxon>
        <taxon>Gammaproteobacteria</taxon>
        <taxon>Methylococcales</taxon>
        <taxon>Crenotrichaceae</taxon>
        <taxon>Crenothrix</taxon>
    </lineage>
</organism>
<sequence>MLQITLELKNNEDENLLLPLLQRLGISYTMLKKEDINPDSLDFHRRVIEQGVDVVDFNSLLQEFNKSRQDRYLPFDSE</sequence>
<reference evidence="2" key="1">
    <citation type="submission" date="2017-02" db="EMBL/GenBank/DDBJ databases">
        <authorList>
            <person name="Daims H."/>
        </authorList>
    </citation>
    <scope>NUCLEOTIDE SEQUENCE [LARGE SCALE GENOMIC DNA]</scope>
</reference>
<proteinExistence type="predicted"/>
<dbReference type="EMBL" id="FUKI01000135">
    <property type="protein sequence ID" value="SJM94709.1"/>
    <property type="molecule type" value="Genomic_DNA"/>
</dbReference>
<name>A0A1R4HES1_9GAMM</name>
<evidence type="ECO:0000313" key="1">
    <source>
        <dbReference type="EMBL" id="SJM94709.1"/>
    </source>
</evidence>
<dbReference type="AlphaFoldDB" id="A0A1R4HES1"/>